<gene>
    <name evidence="1" type="ORF">FHR70_003723</name>
</gene>
<sequence>MAKDRLTMAMEEAYASAPQDVVFLHTIELNIPGDDGPARFVVGDEGDANGLVYLTLETGATVPFTATAFDAIPPGADNDGPTDGTLVIDGVSGELAEVLENAAVMAGTITAIYRNYRSDARFEPGEVISDLRVKSASVTETRVEGAFGFDDVGSQAFPRDTYDKDHYPGLYEAQ</sequence>
<dbReference type="Pfam" id="PF08875">
    <property type="entry name" value="DUF1833"/>
    <property type="match status" value="1"/>
</dbReference>
<protein>
    <recommendedName>
        <fullName evidence="3">DUF1833 domain-containing protein</fullName>
    </recommendedName>
</protein>
<evidence type="ECO:0000313" key="1">
    <source>
        <dbReference type="EMBL" id="MBB3020637.1"/>
    </source>
</evidence>
<evidence type="ECO:0000313" key="2">
    <source>
        <dbReference type="Proteomes" id="UP000532010"/>
    </source>
</evidence>
<dbReference type="Proteomes" id="UP000532010">
    <property type="component" value="Unassembled WGS sequence"/>
</dbReference>
<dbReference type="InterPro" id="IPR014974">
    <property type="entry name" value="DUF1833"/>
</dbReference>
<keyword evidence="2" id="KW-1185">Reference proteome</keyword>
<dbReference type="AlphaFoldDB" id="A0A7W4VNY9"/>
<comment type="caution">
    <text evidence="1">The sequence shown here is derived from an EMBL/GenBank/DDBJ whole genome shotgun (WGS) entry which is preliminary data.</text>
</comment>
<dbReference type="EMBL" id="JACHWB010000005">
    <property type="protein sequence ID" value="MBB3020637.1"/>
    <property type="molecule type" value="Genomic_DNA"/>
</dbReference>
<dbReference type="RefSeq" id="WP_183452819.1">
    <property type="nucleotide sequence ID" value="NZ_JACHWB010000005.1"/>
</dbReference>
<accession>A0A7W4VNY9</accession>
<evidence type="ECO:0008006" key="3">
    <source>
        <dbReference type="Google" id="ProtNLM"/>
    </source>
</evidence>
<proteinExistence type="predicted"/>
<organism evidence="1 2">
    <name type="scientific">Microvirga lupini</name>
    <dbReference type="NCBI Taxonomy" id="420324"/>
    <lineage>
        <taxon>Bacteria</taxon>
        <taxon>Pseudomonadati</taxon>
        <taxon>Pseudomonadota</taxon>
        <taxon>Alphaproteobacteria</taxon>
        <taxon>Hyphomicrobiales</taxon>
        <taxon>Methylobacteriaceae</taxon>
        <taxon>Microvirga</taxon>
    </lineage>
</organism>
<reference evidence="1 2" key="1">
    <citation type="submission" date="2020-08" db="EMBL/GenBank/DDBJ databases">
        <title>The Agave Microbiome: Exploring the role of microbial communities in plant adaptations to desert environments.</title>
        <authorList>
            <person name="Partida-Martinez L.P."/>
        </authorList>
    </citation>
    <scope>NUCLEOTIDE SEQUENCE [LARGE SCALE GENOMIC DNA]</scope>
    <source>
        <strain evidence="1 2">AT3.9</strain>
    </source>
</reference>
<name>A0A7W4VNY9_9HYPH</name>